<dbReference type="PROSITE" id="PS51257">
    <property type="entry name" value="PROKAR_LIPOPROTEIN"/>
    <property type="match status" value="1"/>
</dbReference>
<feature type="compositionally biased region" description="Low complexity" evidence="2">
    <location>
        <begin position="335"/>
        <end position="346"/>
    </location>
</feature>
<evidence type="ECO:0000313" key="7">
    <source>
        <dbReference type="Proteomes" id="UP000582974"/>
    </source>
</evidence>
<keyword evidence="7" id="KW-1185">Reference proteome</keyword>
<feature type="coiled-coil region" evidence="1">
    <location>
        <begin position="192"/>
        <end position="219"/>
    </location>
</feature>
<organism evidence="6 7">
    <name type="scientific">Haloechinothrix aidingensis</name>
    <dbReference type="NCBI Taxonomy" id="2752311"/>
    <lineage>
        <taxon>Bacteria</taxon>
        <taxon>Bacillati</taxon>
        <taxon>Actinomycetota</taxon>
        <taxon>Actinomycetes</taxon>
        <taxon>Pseudonocardiales</taxon>
        <taxon>Pseudonocardiaceae</taxon>
        <taxon>Haloechinothrix</taxon>
    </lineage>
</organism>
<evidence type="ECO:0000259" key="4">
    <source>
        <dbReference type="Pfam" id="PF02470"/>
    </source>
</evidence>
<dbReference type="InterPro" id="IPR024516">
    <property type="entry name" value="Mce_C"/>
</dbReference>
<dbReference type="AlphaFoldDB" id="A0A838A9N9"/>
<protein>
    <submittedName>
        <fullName evidence="6">MCE family protein</fullName>
    </submittedName>
</protein>
<feature type="region of interest" description="Disordered" evidence="2">
    <location>
        <begin position="330"/>
        <end position="358"/>
    </location>
</feature>
<feature type="domain" description="Mce/MlaD" evidence="4">
    <location>
        <begin position="44"/>
        <end position="120"/>
    </location>
</feature>
<dbReference type="RefSeq" id="WP_180892284.1">
    <property type="nucleotide sequence ID" value="NZ_JACCKD010000002.1"/>
</dbReference>
<evidence type="ECO:0000259" key="5">
    <source>
        <dbReference type="Pfam" id="PF11887"/>
    </source>
</evidence>
<dbReference type="NCBIfam" id="TIGR00996">
    <property type="entry name" value="Mtu_fam_mce"/>
    <property type="match status" value="1"/>
</dbReference>
<name>A0A838A9N9_9PSEU</name>
<dbReference type="PANTHER" id="PTHR33371">
    <property type="entry name" value="INTERMEMBRANE PHOSPHOLIPID TRANSPORT SYSTEM BINDING PROTEIN MLAD-RELATED"/>
    <property type="match status" value="1"/>
</dbReference>
<proteinExistence type="predicted"/>
<dbReference type="GO" id="GO:0005576">
    <property type="term" value="C:extracellular region"/>
    <property type="evidence" value="ECO:0007669"/>
    <property type="project" value="TreeGrafter"/>
</dbReference>
<gene>
    <name evidence="6" type="ORF">H0B56_08145</name>
</gene>
<feature type="chain" id="PRO_5039480028" evidence="3">
    <location>
        <begin position="29"/>
        <end position="358"/>
    </location>
</feature>
<dbReference type="InterPro" id="IPR003399">
    <property type="entry name" value="Mce/MlaD"/>
</dbReference>
<dbReference type="InterPro" id="IPR005693">
    <property type="entry name" value="Mce"/>
</dbReference>
<accession>A0A838A9N9</accession>
<keyword evidence="1" id="KW-0175">Coiled coil</keyword>
<dbReference type="PANTHER" id="PTHR33371:SF15">
    <property type="entry name" value="LIPOPROTEIN LPRN"/>
    <property type="match status" value="1"/>
</dbReference>
<comment type="caution">
    <text evidence="6">The sequence shown here is derived from an EMBL/GenBank/DDBJ whole genome shotgun (WGS) entry which is preliminary data.</text>
</comment>
<keyword evidence="3" id="KW-0732">Signal</keyword>
<evidence type="ECO:0000256" key="1">
    <source>
        <dbReference type="SAM" id="Coils"/>
    </source>
</evidence>
<evidence type="ECO:0000256" key="2">
    <source>
        <dbReference type="SAM" id="MobiDB-lite"/>
    </source>
</evidence>
<dbReference type="EMBL" id="JACCKD010000002">
    <property type="protein sequence ID" value="MBA0125509.1"/>
    <property type="molecule type" value="Genomic_DNA"/>
</dbReference>
<dbReference type="Pfam" id="PF02470">
    <property type="entry name" value="MlaD"/>
    <property type="match status" value="1"/>
</dbReference>
<feature type="domain" description="Mammalian cell entry C-terminal" evidence="5">
    <location>
        <begin position="131"/>
        <end position="301"/>
    </location>
</feature>
<feature type="signal peptide" evidence="3">
    <location>
        <begin position="1"/>
        <end position="28"/>
    </location>
</feature>
<dbReference type="InterPro" id="IPR052336">
    <property type="entry name" value="MlaD_Phospholipid_Transporter"/>
</dbReference>
<reference evidence="6 7" key="1">
    <citation type="submission" date="2020-07" db="EMBL/GenBank/DDBJ databases">
        <title>Genome of Haloechinothrix sp.</title>
        <authorList>
            <person name="Tang S.-K."/>
            <person name="Yang L."/>
            <person name="Zhu W.-Y."/>
        </authorList>
    </citation>
    <scope>NUCLEOTIDE SEQUENCE [LARGE SCALE GENOMIC DNA]</scope>
    <source>
        <strain evidence="6 7">YIM 98757</strain>
    </source>
</reference>
<sequence>MRRTWQWPAHAVVAALAAMLLTACSSFQGLYDVPLPGGVDVGDRPYRVTAHFDDVLDLVPQAEVRVDDVPVGQVEAIELSESGTTAEVSLVIDGDVRLPADAVADLRQSSLLGEKFVELAEPPESVADGILTDGAVIPPERTGRNFEVEEVLGATSMLLNGGGIGQLQQITAELNDAFDGNSTELRALLGNLEEFVSGLDEHREEIVRAIEETDELSGTLSERTGEIERILSDLGPGIEVLSEQSDEITTMFAALDELSDVATTTVRRSKDDLLDSLRALAPVLRELAEAGHELPRAMELLLTFPFSDAATDAVRGDYLNGFLELNAHTGGPDGSASPSSALPLPATESPTAPSEGEG</sequence>
<evidence type="ECO:0000313" key="6">
    <source>
        <dbReference type="EMBL" id="MBA0125509.1"/>
    </source>
</evidence>
<dbReference type="Proteomes" id="UP000582974">
    <property type="component" value="Unassembled WGS sequence"/>
</dbReference>
<dbReference type="Pfam" id="PF11887">
    <property type="entry name" value="Mce4_CUP1"/>
    <property type="match status" value="1"/>
</dbReference>
<evidence type="ECO:0000256" key="3">
    <source>
        <dbReference type="SAM" id="SignalP"/>
    </source>
</evidence>